<dbReference type="Proteomes" id="UP001056120">
    <property type="component" value="Linkage Group LG10"/>
</dbReference>
<sequence>MSPPSWRWPPIEARPSPVITAVRVFVATQFIYVADFRGDDIERWIFILPRTSNGNTSNGTTIWRPSGGVVSPTGWNEAQDVNTYGSPEQSVQSMKVVCHELAAATNDPEGSLMDDLVKDTDRLVSCAKRNMEG</sequence>
<evidence type="ECO:0000313" key="2">
    <source>
        <dbReference type="Proteomes" id="UP001056120"/>
    </source>
</evidence>
<reference evidence="1 2" key="2">
    <citation type="journal article" date="2022" name="Mol. Ecol. Resour.">
        <title>The genomes of chicory, endive, great burdock and yacon provide insights into Asteraceae paleo-polyploidization history and plant inulin production.</title>
        <authorList>
            <person name="Fan W."/>
            <person name="Wang S."/>
            <person name="Wang H."/>
            <person name="Wang A."/>
            <person name="Jiang F."/>
            <person name="Liu H."/>
            <person name="Zhao H."/>
            <person name="Xu D."/>
            <person name="Zhang Y."/>
        </authorList>
    </citation>
    <scope>NUCLEOTIDE SEQUENCE [LARGE SCALE GENOMIC DNA]</scope>
    <source>
        <strain evidence="2">cv. Yunnan</strain>
        <tissue evidence="1">Leaves</tissue>
    </source>
</reference>
<protein>
    <submittedName>
        <fullName evidence="1">Uncharacterized protein</fullName>
    </submittedName>
</protein>
<dbReference type="EMBL" id="CM042027">
    <property type="protein sequence ID" value="KAI3801742.1"/>
    <property type="molecule type" value="Genomic_DNA"/>
</dbReference>
<reference evidence="2" key="1">
    <citation type="journal article" date="2022" name="Mol. Ecol. Resour.">
        <title>The genomes of chicory, endive, great burdock and yacon provide insights into Asteraceae palaeo-polyploidization history and plant inulin production.</title>
        <authorList>
            <person name="Fan W."/>
            <person name="Wang S."/>
            <person name="Wang H."/>
            <person name="Wang A."/>
            <person name="Jiang F."/>
            <person name="Liu H."/>
            <person name="Zhao H."/>
            <person name="Xu D."/>
            <person name="Zhang Y."/>
        </authorList>
    </citation>
    <scope>NUCLEOTIDE SEQUENCE [LARGE SCALE GENOMIC DNA]</scope>
    <source>
        <strain evidence="2">cv. Yunnan</strain>
    </source>
</reference>
<organism evidence="1 2">
    <name type="scientific">Smallanthus sonchifolius</name>
    <dbReference type="NCBI Taxonomy" id="185202"/>
    <lineage>
        <taxon>Eukaryota</taxon>
        <taxon>Viridiplantae</taxon>
        <taxon>Streptophyta</taxon>
        <taxon>Embryophyta</taxon>
        <taxon>Tracheophyta</taxon>
        <taxon>Spermatophyta</taxon>
        <taxon>Magnoliopsida</taxon>
        <taxon>eudicotyledons</taxon>
        <taxon>Gunneridae</taxon>
        <taxon>Pentapetalae</taxon>
        <taxon>asterids</taxon>
        <taxon>campanulids</taxon>
        <taxon>Asterales</taxon>
        <taxon>Asteraceae</taxon>
        <taxon>Asteroideae</taxon>
        <taxon>Heliantheae alliance</taxon>
        <taxon>Millerieae</taxon>
        <taxon>Smallanthus</taxon>
    </lineage>
</organism>
<accession>A0ACB9I119</accession>
<name>A0ACB9I119_9ASTR</name>
<keyword evidence="2" id="KW-1185">Reference proteome</keyword>
<gene>
    <name evidence="1" type="ORF">L1987_29856</name>
</gene>
<evidence type="ECO:0000313" key="1">
    <source>
        <dbReference type="EMBL" id="KAI3801742.1"/>
    </source>
</evidence>
<comment type="caution">
    <text evidence="1">The sequence shown here is derived from an EMBL/GenBank/DDBJ whole genome shotgun (WGS) entry which is preliminary data.</text>
</comment>
<proteinExistence type="predicted"/>